<accession>A0ABQ1T6Z1</accession>
<comment type="caution">
    <text evidence="1">The sequence shown here is derived from an EMBL/GenBank/DDBJ whole genome shotgun (WGS) entry which is preliminary data.</text>
</comment>
<reference evidence="2" key="1">
    <citation type="journal article" date="2019" name="Int. J. Syst. Evol. Microbiol.">
        <title>The Global Catalogue of Microorganisms (GCM) 10K type strain sequencing project: providing services to taxonomists for standard genome sequencing and annotation.</title>
        <authorList>
            <consortium name="The Broad Institute Genomics Platform"/>
            <consortium name="The Broad Institute Genome Sequencing Center for Infectious Disease"/>
            <person name="Wu L."/>
            <person name="Ma J."/>
        </authorList>
    </citation>
    <scope>NUCLEOTIDE SEQUENCE [LARGE SCALE GENOMIC DNA]</scope>
    <source>
        <strain evidence="2">CGMCC 1.16033</strain>
    </source>
</reference>
<dbReference type="EMBL" id="BMKO01000005">
    <property type="protein sequence ID" value="GGE82902.1"/>
    <property type="molecule type" value="Genomic_DNA"/>
</dbReference>
<evidence type="ECO:0008006" key="3">
    <source>
        <dbReference type="Google" id="ProtNLM"/>
    </source>
</evidence>
<dbReference type="Proteomes" id="UP000606498">
    <property type="component" value="Unassembled WGS sequence"/>
</dbReference>
<proteinExistence type="predicted"/>
<name>A0ABQ1T6Z1_9GAMM</name>
<organism evidence="1 2">
    <name type="scientific">Shewanella carassii</name>
    <dbReference type="NCBI Taxonomy" id="1987584"/>
    <lineage>
        <taxon>Bacteria</taxon>
        <taxon>Pseudomonadati</taxon>
        <taxon>Pseudomonadota</taxon>
        <taxon>Gammaproteobacteria</taxon>
        <taxon>Alteromonadales</taxon>
        <taxon>Shewanellaceae</taxon>
        <taxon>Shewanella</taxon>
    </lineage>
</organism>
<evidence type="ECO:0000313" key="2">
    <source>
        <dbReference type="Proteomes" id="UP000606498"/>
    </source>
</evidence>
<evidence type="ECO:0000313" key="1">
    <source>
        <dbReference type="EMBL" id="GGE82902.1"/>
    </source>
</evidence>
<sequence length="58" mass="6827">MFSNYMKKNIYKFLGSYRAKAEPARFTGKRLRQEGAENRPSQGWPLKEYINGWSESAH</sequence>
<gene>
    <name evidence="1" type="ORF">GCM10011520_24200</name>
</gene>
<protein>
    <recommendedName>
        <fullName evidence="3">Ribosome modulation factor</fullName>
    </recommendedName>
</protein>
<keyword evidence="2" id="KW-1185">Reference proteome</keyword>